<keyword evidence="1" id="KW-0143">Chaperone</keyword>
<dbReference type="PANTHER" id="PTHR12469">
    <property type="entry name" value="PROTEIN EMI5 HOMOLOG, MITOCHONDRIAL"/>
    <property type="match status" value="1"/>
</dbReference>
<evidence type="ECO:0000313" key="3">
    <source>
        <dbReference type="EMBL" id="GMI29721.1"/>
    </source>
</evidence>
<comment type="caution">
    <text evidence="3">The sequence shown here is derived from an EMBL/GenBank/DDBJ whole genome shotgun (WGS) entry which is preliminary data.</text>
</comment>
<dbReference type="SUPFAM" id="SSF109910">
    <property type="entry name" value="YgfY-like"/>
    <property type="match status" value="1"/>
</dbReference>
<evidence type="ECO:0008006" key="5">
    <source>
        <dbReference type="Google" id="ProtNLM"/>
    </source>
</evidence>
<feature type="region of interest" description="Disordered" evidence="2">
    <location>
        <begin position="24"/>
        <end position="47"/>
    </location>
</feature>
<dbReference type="EMBL" id="BRYB01001615">
    <property type="protein sequence ID" value="GMI29721.1"/>
    <property type="molecule type" value="Genomic_DNA"/>
</dbReference>
<sequence length="178" mass="19780">MLPRLLLSRSPSLPRALPLALPSLPRHYRGASGEQESRLRPMSEKELELSAKSADLDSAIRASHTAPPPAASGISALSARRKRLIYRSKQRGWLEVDLLLGTFAHREVPGMSEAEMDEFERLVNLETIDIYNILTLRAKPDKVDNGVVRRVVEWVETNPLGTASAEDYRKVKAEAGLT</sequence>
<dbReference type="InterPro" id="IPR005631">
    <property type="entry name" value="SDH"/>
</dbReference>
<proteinExistence type="predicted"/>
<gene>
    <name evidence="3" type="ORF">TeGR_g14264</name>
</gene>
<evidence type="ECO:0000313" key="4">
    <source>
        <dbReference type="Proteomes" id="UP001165060"/>
    </source>
</evidence>
<organism evidence="3 4">
    <name type="scientific">Tetraparma gracilis</name>
    <dbReference type="NCBI Taxonomy" id="2962635"/>
    <lineage>
        <taxon>Eukaryota</taxon>
        <taxon>Sar</taxon>
        <taxon>Stramenopiles</taxon>
        <taxon>Ochrophyta</taxon>
        <taxon>Bolidophyceae</taxon>
        <taxon>Parmales</taxon>
        <taxon>Triparmaceae</taxon>
        <taxon>Tetraparma</taxon>
    </lineage>
</organism>
<accession>A0ABQ6MNE4</accession>
<evidence type="ECO:0000256" key="2">
    <source>
        <dbReference type="SAM" id="MobiDB-lite"/>
    </source>
</evidence>
<reference evidence="3 4" key="1">
    <citation type="journal article" date="2023" name="Commun. Biol.">
        <title>Genome analysis of Parmales, the sister group of diatoms, reveals the evolutionary specialization of diatoms from phago-mixotrophs to photoautotrophs.</title>
        <authorList>
            <person name="Ban H."/>
            <person name="Sato S."/>
            <person name="Yoshikawa S."/>
            <person name="Yamada K."/>
            <person name="Nakamura Y."/>
            <person name="Ichinomiya M."/>
            <person name="Sato N."/>
            <person name="Blanc-Mathieu R."/>
            <person name="Endo H."/>
            <person name="Kuwata A."/>
            <person name="Ogata H."/>
        </authorList>
    </citation>
    <scope>NUCLEOTIDE SEQUENCE [LARGE SCALE GENOMIC DNA]</scope>
</reference>
<dbReference type="Proteomes" id="UP001165060">
    <property type="component" value="Unassembled WGS sequence"/>
</dbReference>
<dbReference type="InterPro" id="IPR036714">
    <property type="entry name" value="SDH_sf"/>
</dbReference>
<dbReference type="Gene3D" id="1.10.150.250">
    <property type="entry name" value="Flavinator of succinate dehydrogenase"/>
    <property type="match status" value="1"/>
</dbReference>
<dbReference type="PANTHER" id="PTHR12469:SF2">
    <property type="entry name" value="SUCCINATE DEHYDROGENASE ASSEMBLY FACTOR 2, MITOCHONDRIAL"/>
    <property type="match status" value="1"/>
</dbReference>
<keyword evidence="4" id="KW-1185">Reference proteome</keyword>
<protein>
    <recommendedName>
        <fullName evidence="5">Succinate dehydrogenase assembly factor 2, mitochondrial</fullName>
    </recommendedName>
</protein>
<name>A0ABQ6MNE4_9STRA</name>
<evidence type="ECO:0000256" key="1">
    <source>
        <dbReference type="ARBA" id="ARBA00023186"/>
    </source>
</evidence>
<dbReference type="Pfam" id="PF03937">
    <property type="entry name" value="Sdh5"/>
    <property type="match status" value="1"/>
</dbReference>
<feature type="compositionally biased region" description="Basic and acidic residues" evidence="2">
    <location>
        <begin position="35"/>
        <end position="47"/>
    </location>
</feature>